<dbReference type="InterPro" id="IPR049804">
    <property type="entry name" value="Choice_anch_L"/>
</dbReference>
<feature type="chain" id="PRO_5046533105" description="Ig-like domain-containing protein" evidence="1">
    <location>
        <begin position="19"/>
        <end position="1431"/>
    </location>
</feature>
<keyword evidence="3" id="KW-1185">Reference proteome</keyword>
<evidence type="ECO:0000256" key="1">
    <source>
        <dbReference type="SAM" id="SignalP"/>
    </source>
</evidence>
<dbReference type="RefSeq" id="WP_173968335.1">
    <property type="nucleotide sequence ID" value="NZ_CADCST010000153.1"/>
</dbReference>
<accession>A0ABN7EQU6</accession>
<name>A0ABN7EQU6_9FLAO</name>
<sequence>MKIVILPLVLLTSIQSFSQSITVNTNIYTVEQLVNSVLINSPCVSGTNVTSKTGIFFGSTNGIGYFENANPNFPFEKGVVLTTGDVTKVPSPNATILSDGNSLWTGDADLEANLLSQSGITINSINATYIEFDFKPKTSNFDFEFIFASEEYGTSQCNFSDAFAFLLKDLTIGGANKNLAVVPAPALPNTPISVETIRDNLYNTNCPSANASFFGKFNGGGFGPAINFNGQTVKMIASATGLDVTHTYHIKLVIADGGNNVGYDSAIFFNADRFNIGQNVLGLDYSVVNNKGICAGGTLPILSAGGLSSGTTFVWKKGGVAFSPPQTSSTLDLNSILPLLSTGSETYSVTYIEPGCVAITDDILVEIYPKLSFKATLPNIYACYIGDPTYTFDLTKNTPVIMAGMNPDTTPAGMLDDLPASTIVTYHLTNAAAISNTGALSIPYTILNSESGKTIYVRVSSATSPCYEIRSFQLQIVPPPYIATVPGSITLCARTLTDLRADFDLTSQIALILGSQSSAYNVISFHTTLPSANSNTNILATSPSGIIRSASRTVWVRLQNISNTGCFVTTSFQLIVAPLPKVDILPDVVVCSSYTLPALVNAGNQYWNGINGTGTQFFAGNIVNTTKSLYVYSKSNSCINQDLFKVTIANLSLITPANATYCTQYTLPALAYGNYYTQSGGATNSGNIKLAAGTVINTVGLNTIYVWFEDTTVVPSCTKETFFIVKILPFTPLPDYPNQFGCNPYTLPVDPNGATYYTGTNKGLPIILPGTVINSTKPIYVYKESGSLPLNCTSEKSFTVYVGIANITIPTNVTSCSTYLLPSLVVGEYRTAAAGGGSVVASGTAINSTTMLWFHVAGQSCTDNLSFTVTVNISPLPVMEDIPPQCDVYYLPAVAHSGKYYTKSLGTGMIRPSGYPITTTQTIYFYDKAPTGSCYVESSFLITIDSSPLIDARPIEVLKCNQSYFLDDLKNGEYYEFSGGPSATNPILPAGYEIKTSKKIYVYAAAPSPNACIVEYSIMITIVNTKVNPITDVFACDTYTLPVIIGQGDYYTATGGPNGTGIKLLSPYAPITSTTTLYVYAEDNNRIACSDEDVFTVTIYKTPIVASILPVVVCESYTLPSLIAPATRYFVLPGGGSVANTEKFVGDLITTSTTVYAYADVGTLTTKLCYDEKPLIITIKNKPIPKITLLPICVDVDTGIINDSYITSGYTTPLYSFDWKNEAGTTLGTASDFTTKTPGKYTLTVNDLSVAGCVSEVVPFTVLISSKPAKVSFVTSGWFSDNQTITVDAVPYPGYESNFLYAIDDDMPQTSNVFTNVSSGIHKVTVSDANGCGITPISMPIKLISSPKFFTPNEDGYNDQWSIVGLQSQDNPVIFIFDRYGKIIKRLTKIGDSWDGTFQGQILPADDYWFVISYLENGVAKEYRSHFSLIR</sequence>
<organism evidence="2 3">
    <name type="scientific">Flavobacterium collinsii</name>
    <dbReference type="NCBI Taxonomy" id="1114861"/>
    <lineage>
        <taxon>Bacteria</taxon>
        <taxon>Pseudomonadati</taxon>
        <taxon>Bacteroidota</taxon>
        <taxon>Flavobacteriia</taxon>
        <taxon>Flavobacteriales</taxon>
        <taxon>Flavobacteriaceae</taxon>
        <taxon>Flavobacterium</taxon>
    </lineage>
</organism>
<protein>
    <recommendedName>
        <fullName evidence="4">Ig-like domain-containing protein</fullName>
    </recommendedName>
</protein>
<dbReference type="InterPro" id="IPR026341">
    <property type="entry name" value="T9SS_type_B"/>
</dbReference>
<dbReference type="Proteomes" id="UP000474567">
    <property type="component" value="Unassembled WGS sequence"/>
</dbReference>
<dbReference type="NCBIfam" id="NF038133">
    <property type="entry name" value="choice_anch_L"/>
    <property type="match status" value="1"/>
</dbReference>
<dbReference type="NCBIfam" id="TIGR04131">
    <property type="entry name" value="Bac_Flav_CTERM"/>
    <property type="match status" value="1"/>
</dbReference>
<evidence type="ECO:0000313" key="2">
    <source>
        <dbReference type="EMBL" id="CAA9202971.1"/>
    </source>
</evidence>
<dbReference type="EMBL" id="CADCST010000153">
    <property type="protein sequence ID" value="CAA9202971.1"/>
    <property type="molecule type" value="Genomic_DNA"/>
</dbReference>
<comment type="caution">
    <text evidence="2">The sequence shown here is derived from an EMBL/GenBank/DDBJ whole genome shotgun (WGS) entry which is preliminary data.</text>
</comment>
<keyword evidence="1" id="KW-0732">Signal</keyword>
<evidence type="ECO:0000313" key="3">
    <source>
        <dbReference type="Proteomes" id="UP000474567"/>
    </source>
</evidence>
<feature type="signal peptide" evidence="1">
    <location>
        <begin position="1"/>
        <end position="18"/>
    </location>
</feature>
<gene>
    <name evidence="2" type="ORF">FLACOL7796_04543</name>
</gene>
<proteinExistence type="predicted"/>
<dbReference type="Pfam" id="PF13585">
    <property type="entry name" value="CHU_C"/>
    <property type="match status" value="1"/>
</dbReference>
<evidence type="ECO:0008006" key="4">
    <source>
        <dbReference type="Google" id="ProtNLM"/>
    </source>
</evidence>
<reference evidence="2 3" key="1">
    <citation type="submission" date="2020-02" db="EMBL/GenBank/DDBJ databases">
        <authorList>
            <person name="Criscuolo A."/>
        </authorList>
    </citation>
    <scope>NUCLEOTIDE SEQUENCE [LARGE SCALE GENOMIC DNA]</scope>
    <source>
        <strain evidence="2">CECT7796</strain>
    </source>
</reference>